<dbReference type="PANTHER" id="PTHR32309:SF13">
    <property type="entry name" value="FERRIC ENTEROBACTIN TRANSPORT PROTEIN FEPE"/>
    <property type="match status" value="1"/>
</dbReference>
<evidence type="ECO:0000259" key="8">
    <source>
        <dbReference type="Pfam" id="PF02706"/>
    </source>
</evidence>
<feature type="transmembrane region" description="Helical" evidence="7">
    <location>
        <begin position="167"/>
        <end position="189"/>
    </location>
</feature>
<keyword evidence="6 7" id="KW-0472">Membrane</keyword>
<dbReference type="EMBL" id="LQWY01000056">
    <property type="protein sequence ID" value="OAH59742.1"/>
    <property type="molecule type" value="Genomic_DNA"/>
</dbReference>
<keyword evidence="10" id="KW-1185">Reference proteome</keyword>
<reference evidence="9 10" key="1">
    <citation type="submission" date="2016-01" db="EMBL/GenBank/DDBJ databases">
        <title>Investigation of taxonomic status of Bacillus aminovorans.</title>
        <authorList>
            <person name="Verma A."/>
            <person name="Pal Y."/>
            <person name="Krishnamurthi S."/>
        </authorList>
    </citation>
    <scope>NUCLEOTIDE SEQUENCE [LARGE SCALE GENOMIC DNA]</scope>
    <source>
        <strain evidence="9 10">DSM 1314</strain>
    </source>
</reference>
<evidence type="ECO:0000256" key="7">
    <source>
        <dbReference type="SAM" id="Phobius"/>
    </source>
</evidence>
<evidence type="ECO:0000313" key="9">
    <source>
        <dbReference type="EMBL" id="OAH59742.1"/>
    </source>
</evidence>
<dbReference type="InterPro" id="IPR050445">
    <property type="entry name" value="Bact_polysacc_biosynth/exp"/>
</dbReference>
<evidence type="ECO:0000256" key="3">
    <source>
        <dbReference type="ARBA" id="ARBA00022475"/>
    </source>
</evidence>
<comment type="subcellular location">
    <subcellularLocation>
        <location evidence="1">Cell membrane</location>
        <topology evidence="1">Multi-pass membrane protein</topology>
    </subcellularLocation>
</comment>
<dbReference type="RefSeq" id="WP_063966432.1">
    <property type="nucleotide sequence ID" value="NZ_JBCNAN010000013.1"/>
</dbReference>
<keyword evidence="5 7" id="KW-1133">Transmembrane helix</keyword>
<organism evidence="9 10">
    <name type="scientific">Domibacillus aminovorans</name>
    <dbReference type="NCBI Taxonomy" id="29332"/>
    <lineage>
        <taxon>Bacteria</taxon>
        <taxon>Bacillati</taxon>
        <taxon>Bacillota</taxon>
        <taxon>Bacilli</taxon>
        <taxon>Bacillales</taxon>
        <taxon>Bacillaceae</taxon>
        <taxon>Domibacillus</taxon>
    </lineage>
</organism>
<evidence type="ECO:0000313" key="10">
    <source>
        <dbReference type="Proteomes" id="UP000076935"/>
    </source>
</evidence>
<dbReference type="Proteomes" id="UP000076935">
    <property type="component" value="Unassembled WGS sequence"/>
</dbReference>
<dbReference type="PANTHER" id="PTHR32309">
    <property type="entry name" value="TYROSINE-PROTEIN KINASE"/>
    <property type="match status" value="1"/>
</dbReference>
<evidence type="ECO:0000256" key="2">
    <source>
        <dbReference type="ARBA" id="ARBA00006683"/>
    </source>
</evidence>
<evidence type="ECO:0000256" key="4">
    <source>
        <dbReference type="ARBA" id="ARBA00022692"/>
    </source>
</evidence>
<keyword evidence="4 7" id="KW-0812">Transmembrane</keyword>
<dbReference type="InterPro" id="IPR003856">
    <property type="entry name" value="LPS_length_determ_N"/>
</dbReference>
<evidence type="ECO:0000256" key="1">
    <source>
        <dbReference type="ARBA" id="ARBA00004651"/>
    </source>
</evidence>
<evidence type="ECO:0000256" key="6">
    <source>
        <dbReference type="ARBA" id="ARBA00023136"/>
    </source>
</evidence>
<evidence type="ECO:0000256" key="5">
    <source>
        <dbReference type="ARBA" id="ARBA00022989"/>
    </source>
</evidence>
<dbReference type="AlphaFoldDB" id="A0A177L2Y8"/>
<keyword evidence="3" id="KW-1003">Cell membrane</keyword>
<proteinExistence type="inferred from homology"/>
<dbReference type="GO" id="GO:0005886">
    <property type="term" value="C:plasma membrane"/>
    <property type="evidence" value="ECO:0007669"/>
    <property type="project" value="UniProtKB-SubCell"/>
</dbReference>
<comment type="similarity">
    <text evidence="2">Belongs to the CpsC/CapA family.</text>
</comment>
<comment type="caution">
    <text evidence="9">The sequence shown here is derived from an EMBL/GenBank/DDBJ whole genome shotgun (WGS) entry which is preliminary data.</text>
</comment>
<dbReference type="Pfam" id="PF02706">
    <property type="entry name" value="Wzz"/>
    <property type="match status" value="1"/>
</dbReference>
<protein>
    <recommendedName>
        <fullName evidence="8">Polysaccharide chain length determinant N-terminal domain-containing protein</fullName>
    </recommendedName>
</protein>
<accession>A0A177L2Y8</accession>
<name>A0A177L2Y8_9BACI</name>
<dbReference type="GO" id="GO:0004713">
    <property type="term" value="F:protein tyrosine kinase activity"/>
    <property type="evidence" value="ECO:0007669"/>
    <property type="project" value="TreeGrafter"/>
</dbReference>
<gene>
    <name evidence="9" type="ORF">AWH49_03230</name>
</gene>
<sequence length="256" mass="28791">MQSEMTIKDFFHLIKKRIIVISVIAAMVMVITAFVTIFLFRPVYEASEHILIGNLQITNAENSYEETQKIPQTLASSVDFIKSSIVLNAVKQELGLQEVSLEEKMMIENNKDSQIITIHVKDQDAELAKKIAKTTAAISIQKMNVFLKLNEVKILEQNEDPIKENNVVSSMTISLIVGVFLGIGLAVILEQLDDSIKNERTVEELIGLSILGKFDGKAKIQKSGKGIPNYKEFYKERRKFSAKEKKNQADRATTIS</sequence>
<feature type="domain" description="Polysaccharide chain length determinant N-terminal" evidence="8">
    <location>
        <begin position="4"/>
        <end position="94"/>
    </location>
</feature>
<feature type="transmembrane region" description="Helical" evidence="7">
    <location>
        <begin position="18"/>
        <end position="40"/>
    </location>
</feature>